<dbReference type="InterPro" id="IPR010982">
    <property type="entry name" value="Lambda_DNA-bd_dom_sf"/>
</dbReference>
<name>A0A366E7Y0_9HYPH</name>
<evidence type="ECO:0000313" key="2">
    <source>
        <dbReference type="Proteomes" id="UP000252893"/>
    </source>
</evidence>
<keyword evidence="2" id="KW-1185">Reference proteome</keyword>
<dbReference type="EMBL" id="QNRH01000001">
    <property type="protein sequence ID" value="RBO98432.1"/>
    <property type="molecule type" value="Genomic_DNA"/>
</dbReference>
<gene>
    <name evidence="1" type="ORF">DFR47_10127</name>
</gene>
<dbReference type="Proteomes" id="UP000252893">
    <property type="component" value="Unassembled WGS sequence"/>
</dbReference>
<proteinExistence type="predicted"/>
<dbReference type="GO" id="GO:0003677">
    <property type="term" value="F:DNA binding"/>
    <property type="evidence" value="ECO:0007669"/>
    <property type="project" value="InterPro"/>
</dbReference>
<protein>
    <submittedName>
        <fullName evidence="1">Uncharacterized protein</fullName>
    </submittedName>
</protein>
<evidence type="ECO:0000313" key="1">
    <source>
        <dbReference type="EMBL" id="RBO98432.1"/>
    </source>
</evidence>
<organism evidence="1 2">
    <name type="scientific">Pseudochrobactrum asaccharolyticum</name>
    <dbReference type="NCBI Taxonomy" id="354351"/>
    <lineage>
        <taxon>Bacteria</taxon>
        <taxon>Pseudomonadati</taxon>
        <taxon>Pseudomonadota</taxon>
        <taxon>Alphaproteobacteria</taxon>
        <taxon>Hyphomicrobiales</taxon>
        <taxon>Brucellaceae</taxon>
        <taxon>Pseudochrobactrum</taxon>
    </lineage>
</organism>
<dbReference type="SUPFAM" id="SSF47413">
    <property type="entry name" value="lambda repressor-like DNA-binding domains"/>
    <property type="match status" value="1"/>
</dbReference>
<dbReference type="AlphaFoldDB" id="A0A366E7Y0"/>
<comment type="caution">
    <text evidence="1">The sequence shown here is derived from an EMBL/GenBank/DDBJ whole genome shotgun (WGS) entry which is preliminary data.</text>
</comment>
<reference evidence="1 2" key="1">
    <citation type="submission" date="2018-06" db="EMBL/GenBank/DDBJ databases">
        <title>Genomic Encyclopedia of Type Strains, Phase IV (KMG-IV): sequencing the most valuable type-strain genomes for metagenomic binning, comparative biology and taxonomic classification.</title>
        <authorList>
            <person name="Goeker M."/>
        </authorList>
    </citation>
    <scope>NUCLEOTIDE SEQUENCE [LARGE SCALE GENOMIC DNA]</scope>
    <source>
        <strain evidence="1 2">DSM 25619</strain>
    </source>
</reference>
<sequence length="92" mass="10365">MFTHEELWSAIDMVAKRAQLTPSGLARRAGLDPTTFNKSKRFSADGRPRWPSTESLAKILEVTEIDVMTFAQLLGGEKYSERTPKNVKQLPD</sequence>
<accession>A0A366E7Y0</accession>